<evidence type="ECO:0000313" key="2">
    <source>
        <dbReference type="Proteomes" id="UP000611762"/>
    </source>
</evidence>
<reference evidence="1" key="1">
    <citation type="submission" date="2020-08" db="EMBL/GenBank/DDBJ databases">
        <title>Genome public.</title>
        <authorList>
            <person name="Liu C."/>
            <person name="Sun Q."/>
        </authorList>
    </citation>
    <scope>NUCLEOTIDE SEQUENCE</scope>
    <source>
        <strain evidence="1">H8</strain>
    </source>
</reference>
<dbReference type="EMBL" id="JACRSU010000002">
    <property type="protein sequence ID" value="MBC8540840.1"/>
    <property type="molecule type" value="Genomic_DNA"/>
</dbReference>
<keyword evidence="2" id="KW-1185">Reference proteome</keyword>
<evidence type="ECO:0000313" key="1">
    <source>
        <dbReference type="EMBL" id="MBC8540840.1"/>
    </source>
</evidence>
<sequence>MSLDMDKRSKIINLCPWGVSFTLPNSNGELLLEANKTATVRNEELVTLADNQNVMFNGTSDGNHARIYVDNPDFREYVGYDSPEEKRFQFVLTKDECAKIFELKSDSAFKKNVKEKVVLHHEKEIFMNYCRKMKLNEYDRIEFLEEYTGIKFR</sequence>
<protein>
    <submittedName>
        <fullName evidence="1">Uncharacterized protein</fullName>
    </submittedName>
</protein>
<comment type="caution">
    <text evidence="1">The sequence shown here is derived from an EMBL/GenBank/DDBJ whole genome shotgun (WGS) entry which is preliminary data.</text>
</comment>
<gene>
    <name evidence="1" type="ORF">H8698_07600</name>
</gene>
<accession>A0A926DPC6</accession>
<proteinExistence type="predicted"/>
<dbReference type="Proteomes" id="UP000611762">
    <property type="component" value="Unassembled WGS sequence"/>
</dbReference>
<organism evidence="1 2">
    <name type="scientific">Congzhengia minquanensis</name>
    <dbReference type="NCBI Taxonomy" id="2763657"/>
    <lineage>
        <taxon>Bacteria</taxon>
        <taxon>Bacillati</taxon>
        <taxon>Bacillota</taxon>
        <taxon>Clostridia</taxon>
        <taxon>Eubacteriales</taxon>
        <taxon>Oscillospiraceae</taxon>
        <taxon>Congzhengia</taxon>
    </lineage>
</organism>
<dbReference type="AlphaFoldDB" id="A0A926DPC6"/>
<name>A0A926DPC6_9FIRM</name>
<dbReference type="RefSeq" id="WP_249312008.1">
    <property type="nucleotide sequence ID" value="NZ_JACRSU010000002.1"/>
</dbReference>